<evidence type="ECO:0000256" key="5">
    <source>
        <dbReference type="SAM" id="Phobius"/>
    </source>
</evidence>
<keyword evidence="8" id="KW-1185">Reference proteome</keyword>
<evidence type="ECO:0000313" key="7">
    <source>
        <dbReference type="EMBL" id="PQA53222.1"/>
    </source>
</evidence>
<dbReference type="RefSeq" id="WP_104716136.1">
    <property type="nucleotide sequence ID" value="NZ_PTRA01000010.1"/>
</dbReference>
<dbReference type="EMBL" id="PTRA01000010">
    <property type="protein sequence ID" value="PQA53222.1"/>
    <property type="molecule type" value="Genomic_DNA"/>
</dbReference>
<protein>
    <recommendedName>
        <fullName evidence="6">Methylamine utilisation protein MauE domain-containing protein</fullName>
    </recommendedName>
</protein>
<name>A0A2S7IEN5_9BACT</name>
<feature type="domain" description="Methylamine utilisation protein MauE" evidence="6">
    <location>
        <begin position="1"/>
        <end position="127"/>
    </location>
</feature>
<comment type="caution">
    <text evidence="7">The sequence shown here is derived from an EMBL/GenBank/DDBJ whole genome shotgun (WGS) entry which is preliminary data.</text>
</comment>
<evidence type="ECO:0000259" key="6">
    <source>
        <dbReference type="Pfam" id="PF07291"/>
    </source>
</evidence>
<dbReference type="GO" id="GO:0016020">
    <property type="term" value="C:membrane"/>
    <property type="evidence" value="ECO:0007669"/>
    <property type="project" value="UniProtKB-SubCell"/>
</dbReference>
<dbReference type="Proteomes" id="UP000239590">
    <property type="component" value="Unassembled WGS sequence"/>
</dbReference>
<feature type="transmembrane region" description="Helical" evidence="5">
    <location>
        <begin position="47"/>
        <end position="65"/>
    </location>
</feature>
<evidence type="ECO:0000256" key="1">
    <source>
        <dbReference type="ARBA" id="ARBA00004141"/>
    </source>
</evidence>
<feature type="transmembrane region" description="Helical" evidence="5">
    <location>
        <begin position="114"/>
        <end position="132"/>
    </location>
</feature>
<organism evidence="7 8">
    <name type="scientific">Siphonobacter curvatus</name>
    <dbReference type="NCBI Taxonomy" id="2094562"/>
    <lineage>
        <taxon>Bacteria</taxon>
        <taxon>Pseudomonadati</taxon>
        <taxon>Bacteroidota</taxon>
        <taxon>Cytophagia</taxon>
        <taxon>Cytophagales</taxon>
        <taxon>Cytophagaceae</taxon>
        <taxon>Siphonobacter</taxon>
    </lineage>
</organism>
<keyword evidence="3 5" id="KW-1133">Transmembrane helix</keyword>
<comment type="subcellular location">
    <subcellularLocation>
        <location evidence="1">Membrane</location>
        <topology evidence="1">Multi-pass membrane protein</topology>
    </subcellularLocation>
</comment>
<sequence length="136" mass="15154">MNYVRELVLALLVLLFAYAGVSKLWEGPEFERQLAAQPLPDWSKTPLRYGLPLLELVIAGCLLSRATRGAALVGYTLLMALLTGYIALGLLGVFPQMPCSCGGILRGMGWKPHLYLNLFFLALAFTSLRWHYQQKP</sequence>
<feature type="transmembrane region" description="Helical" evidence="5">
    <location>
        <begin position="72"/>
        <end position="94"/>
    </location>
</feature>
<dbReference type="GO" id="GO:0030416">
    <property type="term" value="P:methylamine metabolic process"/>
    <property type="evidence" value="ECO:0007669"/>
    <property type="project" value="InterPro"/>
</dbReference>
<evidence type="ECO:0000256" key="4">
    <source>
        <dbReference type="ARBA" id="ARBA00023136"/>
    </source>
</evidence>
<gene>
    <name evidence="7" type="ORF">C5O19_25165</name>
</gene>
<dbReference type="OrthoDB" id="673785at2"/>
<dbReference type="InterPro" id="IPR009908">
    <property type="entry name" value="Methylamine_util_MauE"/>
</dbReference>
<keyword evidence="2 5" id="KW-0812">Transmembrane</keyword>
<evidence type="ECO:0000313" key="8">
    <source>
        <dbReference type="Proteomes" id="UP000239590"/>
    </source>
</evidence>
<dbReference type="Pfam" id="PF07291">
    <property type="entry name" value="MauE"/>
    <property type="match status" value="1"/>
</dbReference>
<reference evidence="8" key="1">
    <citation type="submission" date="2018-02" db="EMBL/GenBank/DDBJ databases">
        <title>Genome sequencing of Solimonas sp. HR-BB.</title>
        <authorList>
            <person name="Lee Y."/>
            <person name="Jeon C.O."/>
        </authorList>
    </citation>
    <scope>NUCLEOTIDE SEQUENCE [LARGE SCALE GENOMIC DNA]</scope>
    <source>
        <strain evidence="8">HR-U</strain>
    </source>
</reference>
<accession>A0A2S7IEN5</accession>
<evidence type="ECO:0000256" key="2">
    <source>
        <dbReference type="ARBA" id="ARBA00022692"/>
    </source>
</evidence>
<proteinExistence type="predicted"/>
<evidence type="ECO:0000256" key="3">
    <source>
        <dbReference type="ARBA" id="ARBA00022989"/>
    </source>
</evidence>
<keyword evidence="4 5" id="KW-0472">Membrane</keyword>
<dbReference type="AlphaFoldDB" id="A0A2S7IEN5"/>